<accession>A0A5N5Q9A7</accession>
<evidence type="ECO:0000313" key="1">
    <source>
        <dbReference type="EMBL" id="KAB5588305.1"/>
    </source>
</evidence>
<dbReference type="Proteomes" id="UP000383932">
    <property type="component" value="Unassembled WGS sequence"/>
</dbReference>
<dbReference type="EMBL" id="SSOP01000493">
    <property type="protein sequence ID" value="KAB5588305.1"/>
    <property type="molecule type" value="Genomic_DNA"/>
</dbReference>
<gene>
    <name evidence="1" type="ORF">CTheo_8250</name>
</gene>
<reference evidence="1 2" key="1">
    <citation type="journal article" date="2019" name="Fungal Biol. Biotechnol.">
        <title>Draft genome sequence of fastidious pathogen Ceratobasidium theobromae, which causes vascular-streak dieback in Theobroma cacao.</title>
        <authorList>
            <person name="Ali S.S."/>
            <person name="Asman A."/>
            <person name="Shao J."/>
            <person name="Firmansyah A.P."/>
            <person name="Susilo A.W."/>
            <person name="Rosmana A."/>
            <person name="McMahon P."/>
            <person name="Junaid M."/>
            <person name="Guest D."/>
            <person name="Kheng T.Y."/>
            <person name="Meinhardt L.W."/>
            <person name="Bailey B.A."/>
        </authorList>
    </citation>
    <scope>NUCLEOTIDE SEQUENCE [LARGE SCALE GENOMIC DNA]</scope>
    <source>
        <strain evidence="1 2">CT2</strain>
    </source>
</reference>
<evidence type="ECO:0000313" key="2">
    <source>
        <dbReference type="Proteomes" id="UP000383932"/>
    </source>
</evidence>
<sequence>MHEQNAISRINVYSIKLSTTSASMTGFGPPSQLAWRAAPVAPQPYALRAVTAAPSPKSAGTSRYGAPGLAEGPSLIGLNIKRAP</sequence>
<keyword evidence="2" id="KW-1185">Reference proteome</keyword>
<protein>
    <submittedName>
        <fullName evidence="1">Uncharacterized protein</fullName>
    </submittedName>
</protein>
<organism evidence="1 2">
    <name type="scientific">Ceratobasidium theobromae</name>
    <dbReference type="NCBI Taxonomy" id="1582974"/>
    <lineage>
        <taxon>Eukaryota</taxon>
        <taxon>Fungi</taxon>
        <taxon>Dikarya</taxon>
        <taxon>Basidiomycota</taxon>
        <taxon>Agaricomycotina</taxon>
        <taxon>Agaricomycetes</taxon>
        <taxon>Cantharellales</taxon>
        <taxon>Ceratobasidiaceae</taxon>
        <taxon>Ceratobasidium</taxon>
    </lineage>
</organism>
<dbReference type="AlphaFoldDB" id="A0A5N5Q9A7"/>
<proteinExistence type="predicted"/>
<comment type="caution">
    <text evidence="1">The sequence shown here is derived from an EMBL/GenBank/DDBJ whole genome shotgun (WGS) entry which is preliminary data.</text>
</comment>
<name>A0A5N5Q9A7_9AGAM</name>